<evidence type="ECO:0000313" key="5">
    <source>
        <dbReference type="EMBL" id="CAL1296812.1"/>
    </source>
</evidence>
<sequence length="110" mass="12276">MPSFKMGTLTATATLLLILIAFSDAYRTSSFVYQRDIDTSSGFCKIDGKDEIPVGGEDFDDKACERTFCGEGYYERQGCSVEEDVMDLQCKLVRKSGNYPTCCELVYVCN</sequence>
<protein>
    <recommendedName>
        <fullName evidence="4">Single domain-containing protein</fullName>
    </recommendedName>
</protein>
<reference evidence="5 6" key="1">
    <citation type="submission" date="2024-04" db="EMBL/GenBank/DDBJ databases">
        <authorList>
            <person name="Rising A."/>
            <person name="Reimegard J."/>
            <person name="Sonavane S."/>
            <person name="Akerstrom W."/>
            <person name="Nylinder S."/>
            <person name="Hedman E."/>
            <person name="Kallberg Y."/>
        </authorList>
    </citation>
    <scope>NUCLEOTIDE SEQUENCE [LARGE SCALE GENOMIC DNA]</scope>
</reference>
<evidence type="ECO:0000256" key="3">
    <source>
        <dbReference type="SAM" id="SignalP"/>
    </source>
</evidence>
<gene>
    <name evidence="5" type="ORF">LARSCL_LOCUS19945</name>
</gene>
<evidence type="ECO:0000259" key="4">
    <source>
        <dbReference type="SMART" id="SM01318"/>
    </source>
</evidence>
<proteinExistence type="predicted"/>
<dbReference type="InterPro" id="IPR029277">
    <property type="entry name" value="SVWC_dom"/>
</dbReference>
<dbReference type="SMART" id="SM01318">
    <property type="entry name" value="SVWC"/>
    <property type="match status" value="1"/>
</dbReference>
<comment type="caution">
    <text evidence="5">The sequence shown here is derived from an EMBL/GenBank/DDBJ whole genome shotgun (WGS) entry which is preliminary data.</text>
</comment>
<feature type="chain" id="PRO_5043898136" description="Single domain-containing protein" evidence="3">
    <location>
        <begin position="26"/>
        <end position="110"/>
    </location>
</feature>
<keyword evidence="3" id="KW-0732">Signal</keyword>
<dbReference type="AlphaFoldDB" id="A0AAV2BKS0"/>
<accession>A0AAV2BKS0</accession>
<evidence type="ECO:0000256" key="1">
    <source>
        <dbReference type="ARBA" id="ARBA00004613"/>
    </source>
</evidence>
<feature type="domain" description="Single" evidence="4">
    <location>
        <begin position="44"/>
        <end position="109"/>
    </location>
</feature>
<evidence type="ECO:0000313" key="6">
    <source>
        <dbReference type="Proteomes" id="UP001497382"/>
    </source>
</evidence>
<evidence type="ECO:0000256" key="2">
    <source>
        <dbReference type="ARBA" id="ARBA00022525"/>
    </source>
</evidence>
<keyword evidence="6" id="KW-1185">Reference proteome</keyword>
<dbReference type="GO" id="GO:0005576">
    <property type="term" value="C:extracellular region"/>
    <property type="evidence" value="ECO:0007669"/>
    <property type="project" value="UniProtKB-SubCell"/>
</dbReference>
<dbReference type="EMBL" id="CAXIEN010000404">
    <property type="protein sequence ID" value="CAL1296812.1"/>
    <property type="molecule type" value="Genomic_DNA"/>
</dbReference>
<comment type="subcellular location">
    <subcellularLocation>
        <location evidence="1">Secreted</location>
    </subcellularLocation>
</comment>
<name>A0AAV2BKS0_9ARAC</name>
<keyword evidence="2" id="KW-0964">Secreted</keyword>
<feature type="signal peptide" evidence="3">
    <location>
        <begin position="1"/>
        <end position="25"/>
    </location>
</feature>
<dbReference type="Proteomes" id="UP001497382">
    <property type="component" value="Unassembled WGS sequence"/>
</dbReference>
<organism evidence="5 6">
    <name type="scientific">Larinioides sclopetarius</name>
    <dbReference type="NCBI Taxonomy" id="280406"/>
    <lineage>
        <taxon>Eukaryota</taxon>
        <taxon>Metazoa</taxon>
        <taxon>Ecdysozoa</taxon>
        <taxon>Arthropoda</taxon>
        <taxon>Chelicerata</taxon>
        <taxon>Arachnida</taxon>
        <taxon>Araneae</taxon>
        <taxon>Araneomorphae</taxon>
        <taxon>Entelegynae</taxon>
        <taxon>Araneoidea</taxon>
        <taxon>Araneidae</taxon>
        <taxon>Larinioides</taxon>
    </lineage>
</organism>